<evidence type="ECO:0000313" key="2">
    <source>
        <dbReference type="EMBL" id="MBM7509071.1"/>
    </source>
</evidence>
<dbReference type="InterPro" id="IPR034660">
    <property type="entry name" value="DinB/YfiT-like"/>
</dbReference>
<feature type="domain" description="Mycothiol-dependent maleylpyruvate isomerase metal-binding" evidence="1">
    <location>
        <begin position="12"/>
        <end position="126"/>
    </location>
</feature>
<dbReference type="SUPFAM" id="SSF109854">
    <property type="entry name" value="DinB/YfiT-like putative metalloenzymes"/>
    <property type="match status" value="1"/>
</dbReference>
<comment type="caution">
    <text evidence="2">The sequence shown here is derived from an EMBL/GenBank/DDBJ whole genome shotgun (WGS) entry which is preliminary data.</text>
</comment>
<dbReference type="InterPro" id="IPR017517">
    <property type="entry name" value="Maleyloyr_isom"/>
</dbReference>
<keyword evidence="3" id="KW-1185">Reference proteome</keyword>
<dbReference type="PANTHER" id="PTHR40758">
    <property type="entry name" value="CONSERVED PROTEIN"/>
    <property type="match status" value="1"/>
</dbReference>
<protein>
    <submittedName>
        <fullName evidence="2">Uncharacterized protein (TIGR03083 family)</fullName>
    </submittedName>
</protein>
<evidence type="ECO:0000313" key="3">
    <source>
        <dbReference type="Proteomes" id="UP000732378"/>
    </source>
</evidence>
<name>A0ABS2MD12_9ACTN</name>
<dbReference type="NCBIfam" id="TIGR03083">
    <property type="entry name" value="maleylpyruvate isomerase family mycothiol-dependent enzyme"/>
    <property type="match status" value="1"/>
</dbReference>
<dbReference type="PANTHER" id="PTHR40758:SF1">
    <property type="entry name" value="CONSERVED PROTEIN"/>
    <property type="match status" value="1"/>
</dbReference>
<accession>A0ABS2MD12</accession>
<dbReference type="Pfam" id="PF11716">
    <property type="entry name" value="MDMPI_N"/>
    <property type="match status" value="1"/>
</dbReference>
<dbReference type="Proteomes" id="UP000732378">
    <property type="component" value="Unassembled WGS sequence"/>
</dbReference>
<dbReference type="RefSeq" id="WP_193668475.1">
    <property type="nucleotide sequence ID" value="NZ_JACDTV010000005.1"/>
</dbReference>
<dbReference type="InterPro" id="IPR024344">
    <property type="entry name" value="MDMPI_metal-binding"/>
</dbReference>
<evidence type="ECO:0000259" key="1">
    <source>
        <dbReference type="Pfam" id="PF11716"/>
    </source>
</evidence>
<dbReference type="EMBL" id="JAFBBZ010000001">
    <property type="protein sequence ID" value="MBM7509071.1"/>
    <property type="molecule type" value="Genomic_DNA"/>
</dbReference>
<sequence length="226" mass="24904">MPHDWNRFLQTATERMAALVDEADPAAPVPGCPDWCVADLVEHVGGVYQWAAHVVRTGDPEARPAPAPTDLGELPGWFRTHADDLVRVLVGTDPDQETWTFGRGRGTAGWWTRRQTHETHLHTFDLLDSQGRSDEWDVPAALAWDAVREVVTLFYPRQLRMGRIDPLPGTLLLTPTDLDAEPVAVGEGRPVVEVNAPASELVLLAYRRRTSADPAAAELFAHGLTP</sequence>
<gene>
    <name evidence="2" type="ORF">JOE61_002885</name>
</gene>
<organism evidence="2 3">
    <name type="scientific">Nocardioides salarius</name>
    <dbReference type="NCBI Taxonomy" id="374513"/>
    <lineage>
        <taxon>Bacteria</taxon>
        <taxon>Bacillati</taxon>
        <taxon>Actinomycetota</taxon>
        <taxon>Actinomycetes</taxon>
        <taxon>Propionibacteriales</taxon>
        <taxon>Nocardioidaceae</taxon>
        <taxon>Nocardioides</taxon>
    </lineage>
</organism>
<proteinExistence type="predicted"/>
<reference evidence="2 3" key="1">
    <citation type="submission" date="2021-01" db="EMBL/GenBank/DDBJ databases">
        <title>Sequencing the genomes of 1000 actinobacteria strains.</title>
        <authorList>
            <person name="Klenk H.-P."/>
        </authorList>
    </citation>
    <scope>NUCLEOTIDE SEQUENCE [LARGE SCALE GENOMIC DNA]</scope>
    <source>
        <strain evidence="2 3">DSM 18239</strain>
    </source>
</reference>